<dbReference type="EMBL" id="JAUTXU010000211">
    <property type="protein sequence ID" value="KAK3698398.1"/>
    <property type="molecule type" value="Genomic_DNA"/>
</dbReference>
<evidence type="ECO:0000313" key="1">
    <source>
        <dbReference type="EMBL" id="KAK3698398.1"/>
    </source>
</evidence>
<reference evidence="1" key="1">
    <citation type="submission" date="2023-07" db="EMBL/GenBank/DDBJ databases">
        <title>Black Yeasts Isolated from many extreme environments.</title>
        <authorList>
            <person name="Coleine C."/>
            <person name="Stajich J.E."/>
            <person name="Selbmann L."/>
        </authorList>
    </citation>
    <scope>NUCLEOTIDE SEQUENCE</scope>
    <source>
        <strain evidence="1">CCFEE 5714</strain>
    </source>
</reference>
<comment type="caution">
    <text evidence="1">The sequence shown here is derived from an EMBL/GenBank/DDBJ whole genome shotgun (WGS) entry which is preliminary data.</text>
</comment>
<dbReference type="Proteomes" id="UP001281147">
    <property type="component" value="Unassembled WGS sequence"/>
</dbReference>
<keyword evidence="2" id="KW-1185">Reference proteome</keyword>
<protein>
    <submittedName>
        <fullName evidence="1">Vacuolar protein sorting-associated protein 68</fullName>
    </submittedName>
</protein>
<evidence type="ECO:0000313" key="2">
    <source>
        <dbReference type="Proteomes" id="UP001281147"/>
    </source>
</evidence>
<organism evidence="1 2">
    <name type="scientific">Vermiconidia calcicola</name>
    <dbReference type="NCBI Taxonomy" id="1690605"/>
    <lineage>
        <taxon>Eukaryota</taxon>
        <taxon>Fungi</taxon>
        <taxon>Dikarya</taxon>
        <taxon>Ascomycota</taxon>
        <taxon>Pezizomycotina</taxon>
        <taxon>Dothideomycetes</taxon>
        <taxon>Dothideomycetidae</taxon>
        <taxon>Mycosphaerellales</taxon>
        <taxon>Extremaceae</taxon>
        <taxon>Vermiconidia</taxon>
    </lineage>
</organism>
<sequence length="406" mass="44776">MSSHRLFRFPKPQWLNSANSRTAGVYIAGALFSLALFTIIDAATFSHSTRNGSEFHMNFVDWIPGIFSALGMLIINSIDKSRLSGDNFSYSGDGVAWKARVVLFMGFAAMAGGLAGGVTVMVLKYVVPGAEWPAMWFGVGNVIANGLVMLSVASTALTHRERAEKYAAELTKARGDLQKANECINALEGTIADCKDVFRRGNSAAVDDHVLGIEYEARMSRGSHSFGSPLTDNADTDEDEDGSNEGRKEKTLRVMLDQRESYISASRKQKATLDGRVSELVDERDALKKSLEEFKDKFSDSARKIAFLEGEGESHLGDLKKRYELAKGMLRLRDETIAKLKAEPGQLKKMLSVKAQDELLAADKRPDSVAELQETLGYEKKRRLEVEAMLGGDAKRCKRCEPELEL</sequence>
<accession>A0ACC3MLB8</accession>
<gene>
    <name evidence="1" type="primary">VPS68_1</name>
    <name evidence="1" type="ORF">LTR37_016968</name>
</gene>
<name>A0ACC3MLB8_9PEZI</name>
<proteinExistence type="predicted"/>